<comment type="cofactor">
    <cofactor evidence="1 9">
        <name>heme</name>
        <dbReference type="ChEBI" id="CHEBI:30413"/>
    </cofactor>
</comment>
<evidence type="ECO:0000313" key="12">
    <source>
        <dbReference type="Proteomes" id="UP001604336"/>
    </source>
</evidence>
<evidence type="ECO:0000256" key="5">
    <source>
        <dbReference type="ARBA" id="ARBA00022723"/>
    </source>
</evidence>
<dbReference type="InterPro" id="IPR002401">
    <property type="entry name" value="Cyt_P450_E_grp-I"/>
</dbReference>
<dbReference type="PANTHER" id="PTHR47944">
    <property type="entry name" value="CYTOCHROME P450 98A9"/>
    <property type="match status" value="1"/>
</dbReference>
<dbReference type="PANTHER" id="PTHR47944:SF5">
    <property type="entry name" value="CYTOCHROME P450 71A1-LIKE"/>
    <property type="match status" value="1"/>
</dbReference>
<evidence type="ECO:0000256" key="9">
    <source>
        <dbReference type="PIRSR" id="PIRSR602401-1"/>
    </source>
</evidence>
<organism evidence="11 12">
    <name type="scientific">Abeliophyllum distichum</name>
    <dbReference type="NCBI Taxonomy" id="126358"/>
    <lineage>
        <taxon>Eukaryota</taxon>
        <taxon>Viridiplantae</taxon>
        <taxon>Streptophyta</taxon>
        <taxon>Embryophyta</taxon>
        <taxon>Tracheophyta</taxon>
        <taxon>Spermatophyta</taxon>
        <taxon>Magnoliopsida</taxon>
        <taxon>eudicotyledons</taxon>
        <taxon>Gunneridae</taxon>
        <taxon>Pentapetalae</taxon>
        <taxon>asterids</taxon>
        <taxon>lamiids</taxon>
        <taxon>Lamiales</taxon>
        <taxon>Oleaceae</taxon>
        <taxon>Forsythieae</taxon>
        <taxon>Abeliophyllum</taxon>
    </lineage>
</organism>
<dbReference type="Pfam" id="PF00067">
    <property type="entry name" value="p450"/>
    <property type="match status" value="1"/>
</dbReference>
<dbReference type="EMBL" id="JBFOLK010000002">
    <property type="protein sequence ID" value="KAL2534411.1"/>
    <property type="molecule type" value="Genomic_DNA"/>
</dbReference>
<keyword evidence="6 10" id="KW-0560">Oxidoreductase</keyword>
<keyword evidence="4 9" id="KW-0349">Heme</keyword>
<name>A0ABD1VB27_9LAMI</name>
<evidence type="ECO:0000256" key="3">
    <source>
        <dbReference type="ARBA" id="ARBA00010617"/>
    </source>
</evidence>
<feature type="binding site" description="axial binding residue" evidence="9">
    <location>
        <position position="433"/>
    </location>
    <ligand>
        <name>heme</name>
        <dbReference type="ChEBI" id="CHEBI:30413"/>
    </ligand>
    <ligandPart>
        <name>Fe</name>
        <dbReference type="ChEBI" id="CHEBI:18248"/>
    </ligandPart>
</feature>
<evidence type="ECO:0000256" key="2">
    <source>
        <dbReference type="ARBA" id="ARBA00004167"/>
    </source>
</evidence>
<dbReference type="GO" id="GO:0046872">
    <property type="term" value="F:metal ion binding"/>
    <property type="evidence" value="ECO:0007669"/>
    <property type="project" value="UniProtKB-KW"/>
</dbReference>
<evidence type="ECO:0000256" key="10">
    <source>
        <dbReference type="RuleBase" id="RU000461"/>
    </source>
</evidence>
<keyword evidence="12" id="KW-1185">Reference proteome</keyword>
<dbReference type="InterPro" id="IPR017972">
    <property type="entry name" value="Cyt_P450_CS"/>
</dbReference>
<dbReference type="Proteomes" id="UP001604336">
    <property type="component" value="Unassembled WGS sequence"/>
</dbReference>
<dbReference type="PRINTS" id="PR00463">
    <property type="entry name" value="EP450I"/>
</dbReference>
<evidence type="ECO:0000256" key="7">
    <source>
        <dbReference type="ARBA" id="ARBA00023004"/>
    </source>
</evidence>
<keyword evidence="7 9" id="KW-0408">Iron</keyword>
<evidence type="ECO:0000256" key="1">
    <source>
        <dbReference type="ARBA" id="ARBA00001971"/>
    </source>
</evidence>
<accession>A0ABD1VB27</accession>
<dbReference type="InterPro" id="IPR001128">
    <property type="entry name" value="Cyt_P450"/>
</dbReference>
<comment type="similarity">
    <text evidence="3 10">Belongs to the cytochrome P450 family.</text>
</comment>
<dbReference type="CDD" id="cd20618">
    <property type="entry name" value="CYP71_clan"/>
    <property type="match status" value="1"/>
</dbReference>
<evidence type="ECO:0000256" key="8">
    <source>
        <dbReference type="ARBA" id="ARBA00023033"/>
    </source>
</evidence>
<dbReference type="PRINTS" id="PR00385">
    <property type="entry name" value="P450"/>
</dbReference>
<reference evidence="12" key="1">
    <citation type="submission" date="2024-07" db="EMBL/GenBank/DDBJ databases">
        <title>Two chromosome-level genome assemblies of Korean endemic species Abeliophyllum distichum and Forsythia ovata (Oleaceae).</title>
        <authorList>
            <person name="Jang H."/>
        </authorList>
    </citation>
    <scope>NUCLEOTIDE SEQUENCE [LARGE SCALE GENOMIC DNA]</scope>
</reference>
<keyword evidence="5 9" id="KW-0479">Metal-binding</keyword>
<dbReference type="Gene3D" id="1.10.630.10">
    <property type="entry name" value="Cytochrome P450"/>
    <property type="match status" value="1"/>
</dbReference>
<dbReference type="GO" id="GO:0004497">
    <property type="term" value="F:monooxygenase activity"/>
    <property type="evidence" value="ECO:0007669"/>
    <property type="project" value="UniProtKB-KW"/>
</dbReference>
<dbReference type="PROSITE" id="PS00086">
    <property type="entry name" value="CYTOCHROME_P450"/>
    <property type="match status" value="1"/>
</dbReference>
<dbReference type="SUPFAM" id="SSF48264">
    <property type="entry name" value="Cytochrome P450"/>
    <property type="match status" value="1"/>
</dbReference>
<evidence type="ECO:0000313" key="11">
    <source>
        <dbReference type="EMBL" id="KAL2534411.1"/>
    </source>
</evidence>
<dbReference type="InterPro" id="IPR036396">
    <property type="entry name" value="Cyt_P450_sf"/>
</dbReference>
<protein>
    <submittedName>
        <fullName evidence="11">Flavonoid 3'-monooxygenase</fullName>
    </submittedName>
</protein>
<evidence type="ECO:0000256" key="4">
    <source>
        <dbReference type="ARBA" id="ARBA00022617"/>
    </source>
</evidence>
<proteinExistence type="inferred from homology"/>
<evidence type="ECO:0000256" key="6">
    <source>
        <dbReference type="ARBA" id="ARBA00023002"/>
    </source>
</evidence>
<sequence>MIFYILSIKFPFFNHRRTKNVPPGPKPWLIIGNLNLIGALPHQSLHKLSQKYGPLMQLKFGSKPVIVASSADMAKLFLRTYDHIFASRPAIAIGKYTTYNYCDIAWAPYGPYWLQGRKIYLNEMFSSKRLESNEYIRVEERRAFASRLYAVSGKPVRIKDHLSRLNLSILSRMVLGKKYFRESENGDEMFAVEEFQEILDEQLFLNSVFNIGDWIPWVDFLDLQGYVKRMKVLSKKFDKFHEHVLDEHRARRMKKDYVAKDMVDSLLELADDPNLQVKLTSDAIKGLIQDLISGGIDTSATTVEWAMSELMKQPKLMAKAIQELDKVIGREKWVEESDIPNLPYLDAIVKETLRLHPVFVLLTPRFSLQDCNILGFNIPKGTTVFINSWSIGRDEALWEKPHEFRPERFLGLKMDVKGQNFELLPFGSGRRMCPGL</sequence>
<comment type="caution">
    <text evidence="11">The sequence shown here is derived from an EMBL/GenBank/DDBJ whole genome shotgun (WGS) entry which is preliminary data.</text>
</comment>
<dbReference type="GO" id="GO:0016020">
    <property type="term" value="C:membrane"/>
    <property type="evidence" value="ECO:0007669"/>
    <property type="project" value="UniProtKB-SubCell"/>
</dbReference>
<keyword evidence="8 10" id="KW-0503">Monooxygenase</keyword>
<comment type="subcellular location">
    <subcellularLocation>
        <location evidence="2">Membrane</location>
        <topology evidence="2">Single-pass membrane protein</topology>
    </subcellularLocation>
</comment>
<dbReference type="AlphaFoldDB" id="A0ABD1VB27"/>
<gene>
    <name evidence="11" type="ORF">Adt_07762</name>
</gene>